<evidence type="ECO:0000313" key="5">
    <source>
        <dbReference type="EMBL" id="GAA3000515.1"/>
    </source>
</evidence>
<sequence>MAGDENVPQVQSWRVGPVRVLRLAGELDAVTVPNVAVRLDEALLTFEEVLMVVDLTQVTFIASAGVGALVEIRQKVQQRQGRLVVVLPPQGRARRLFELTRMVDHFEIRLTLPAAVSALRPHEPHPLLPERTKPAPKPAPAPTPTPRGPASS</sequence>
<dbReference type="Gene3D" id="3.30.750.24">
    <property type="entry name" value="STAS domain"/>
    <property type="match status" value="1"/>
</dbReference>
<dbReference type="EMBL" id="BAAAWD010000006">
    <property type="protein sequence ID" value="GAA3000515.1"/>
    <property type="molecule type" value="Genomic_DNA"/>
</dbReference>
<evidence type="ECO:0000256" key="2">
    <source>
        <dbReference type="RuleBase" id="RU003749"/>
    </source>
</evidence>
<gene>
    <name evidence="5" type="ORF">GCM10017559_21820</name>
</gene>
<evidence type="ECO:0000256" key="1">
    <source>
        <dbReference type="ARBA" id="ARBA00009013"/>
    </source>
</evidence>
<feature type="region of interest" description="Disordered" evidence="3">
    <location>
        <begin position="122"/>
        <end position="152"/>
    </location>
</feature>
<comment type="caution">
    <text evidence="5">The sequence shown here is derived from an EMBL/GenBank/DDBJ whole genome shotgun (WGS) entry which is preliminary data.</text>
</comment>
<feature type="compositionally biased region" description="Basic and acidic residues" evidence="3">
    <location>
        <begin position="122"/>
        <end position="133"/>
    </location>
</feature>
<protein>
    <recommendedName>
        <fullName evidence="2">Anti-sigma factor antagonist</fullName>
    </recommendedName>
</protein>
<organism evidence="5 6">
    <name type="scientific">Streptosporangium longisporum</name>
    <dbReference type="NCBI Taxonomy" id="46187"/>
    <lineage>
        <taxon>Bacteria</taxon>
        <taxon>Bacillati</taxon>
        <taxon>Actinomycetota</taxon>
        <taxon>Actinomycetes</taxon>
        <taxon>Streptosporangiales</taxon>
        <taxon>Streptosporangiaceae</taxon>
        <taxon>Streptosporangium</taxon>
    </lineage>
</organism>
<dbReference type="InterPro" id="IPR003658">
    <property type="entry name" value="Anti-sigma_ant"/>
</dbReference>
<dbReference type="Proteomes" id="UP001499930">
    <property type="component" value="Unassembled WGS sequence"/>
</dbReference>
<evidence type="ECO:0000313" key="6">
    <source>
        <dbReference type="Proteomes" id="UP001499930"/>
    </source>
</evidence>
<dbReference type="NCBIfam" id="TIGR00377">
    <property type="entry name" value="ant_ant_sig"/>
    <property type="match status" value="1"/>
</dbReference>
<evidence type="ECO:0000259" key="4">
    <source>
        <dbReference type="PROSITE" id="PS50801"/>
    </source>
</evidence>
<dbReference type="RefSeq" id="WP_344892063.1">
    <property type="nucleotide sequence ID" value="NZ_BAAAWD010000006.1"/>
</dbReference>
<feature type="compositionally biased region" description="Pro residues" evidence="3">
    <location>
        <begin position="135"/>
        <end position="152"/>
    </location>
</feature>
<reference evidence="5 6" key="1">
    <citation type="journal article" date="2019" name="Int. J. Syst. Evol. Microbiol.">
        <title>The Global Catalogue of Microorganisms (GCM) 10K type strain sequencing project: providing services to taxonomists for standard genome sequencing and annotation.</title>
        <authorList>
            <consortium name="The Broad Institute Genomics Platform"/>
            <consortium name="The Broad Institute Genome Sequencing Center for Infectious Disease"/>
            <person name="Wu L."/>
            <person name="Ma J."/>
        </authorList>
    </citation>
    <scope>NUCLEOTIDE SEQUENCE [LARGE SCALE GENOMIC DNA]</scope>
    <source>
        <strain evidence="5 6">JCM 3106</strain>
    </source>
</reference>
<dbReference type="InterPro" id="IPR036513">
    <property type="entry name" value="STAS_dom_sf"/>
</dbReference>
<dbReference type="PROSITE" id="PS50801">
    <property type="entry name" value="STAS"/>
    <property type="match status" value="1"/>
</dbReference>
<comment type="similarity">
    <text evidence="1 2">Belongs to the anti-sigma-factor antagonist family.</text>
</comment>
<dbReference type="PANTHER" id="PTHR33495:SF2">
    <property type="entry name" value="ANTI-SIGMA FACTOR ANTAGONIST TM_1081-RELATED"/>
    <property type="match status" value="1"/>
</dbReference>
<dbReference type="CDD" id="cd07043">
    <property type="entry name" value="STAS_anti-anti-sigma_factors"/>
    <property type="match status" value="1"/>
</dbReference>
<accession>A0ABN3XX48</accession>
<name>A0ABN3XX48_9ACTN</name>
<evidence type="ECO:0000256" key="3">
    <source>
        <dbReference type="SAM" id="MobiDB-lite"/>
    </source>
</evidence>
<dbReference type="SUPFAM" id="SSF52091">
    <property type="entry name" value="SpoIIaa-like"/>
    <property type="match status" value="1"/>
</dbReference>
<keyword evidence="6" id="KW-1185">Reference proteome</keyword>
<dbReference type="Pfam" id="PF01740">
    <property type="entry name" value="STAS"/>
    <property type="match status" value="1"/>
</dbReference>
<proteinExistence type="inferred from homology"/>
<dbReference type="PANTHER" id="PTHR33495">
    <property type="entry name" value="ANTI-SIGMA FACTOR ANTAGONIST TM_1081-RELATED-RELATED"/>
    <property type="match status" value="1"/>
</dbReference>
<dbReference type="InterPro" id="IPR002645">
    <property type="entry name" value="STAS_dom"/>
</dbReference>
<feature type="domain" description="STAS" evidence="4">
    <location>
        <begin position="18"/>
        <end position="119"/>
    </location>
</feature>